<evidence type="ECO:0000256" key="1">
    <source>
        <dbReference type="ARBA" id="ARBA00004225"/>
    </source>
</evidence>
<dbReference type="EMBL" id="CAJHUC010001872">
    <property type="protein sequence ID" value="CAD7702567.1"/>
    <property type="molecule type" value="Genomic_DNA"/>
</dbReference>
<keyword evidence="5" id="KW-0677">Repeat</keyword>
<sequence length="129" mass="14101">ALGPTIIRNMLANSIALGTFEVLKEDATNRYNCTAPQLPSYVVMTAAGIAGLLYWVTIFPVDVVRSAMASDSIIYSERKCPTMAVTVQKLWAEGGIKRFYKGFKPCLMRGGPENAAMLYTVDRVTNSLS</sequence>
<comment type="similarity">
    <text evidence="2 10">Belongs to the mitochondrial carrier (TC 2.A.29) family.</text>
</comment>
<dbReference type="GO" id="GO:0031966">
    <property type="term" value="C:mitochondrial membrane"/>
    <property type="evidence" value="ECO:0007669"/>
    <property type="project" value="UniProtKB-SubCell"/>
</dbReference>
<name>A0A8S1J5V3_9CHLO</name>
<keyword evidence="4 9" id="KW-0812">Transmembrane</keyword>
<protein>
    <submittedName>
        <fullName evidence="12">Uncharacterized protein</fullName>
    </submittedName>
</protein>
<evidence type="ECO:0000256" key="11">
    <source>
        <dbReference type="SAM" id="Phobius"/>
    </source>
</evidence>
<dbReference type="GO" id="GO:0022857">
    <property type="term" value="F:transmembrane transporter activity"/>
    <property type="evidence" value="ECO:0007669"/>
    <property type="project" value="TreeGrafter"/>
</dbReference>
<organism evidence="12 13">
    <name type="scientific">Ostreobium quekettii</name>
    <dbReference type="NCBI Taxonomy" id="121088"/>
    <lineage>
        <taxon>Eukaryota</taxon>
        <taxon>Viridiplantae</taxon>
        <taxon>Chlorophyta</taxon>
        <taxon>core chlorophytes</taxon>
        <taxon>Ulvophyceae</taxon>
        <taxon>TCBD clade</taxon>
        <taxon>Bryopsidales</taxon>
        <taxon>Ostreobineae</taxon>
        <taxon>Ostreobiaceae</taxon>
        <taxon>Ostreobium</taxon>
    </lineage>
</organism>
<evidence type="ECO:0000256" key="2">
    <source>
        <dbReference type="ARBA" id="ARBA00006375"/>
    </source>
</evidence>
<gene>
    <name evidence="12" type="ORF">OSTQU699_LOCUS7923</name>
</gene>
<evidence type="ECO:0000256" key="8">
    <source>
        <dbReference type="ARBA" id="ARBA00023136"/>
    </source>
</evidence>
<dbReference type="Proteomes" id="UP000708148">
    <property type="component" value="Unassembled WGS sequence"/>
</dbReference>
<dbReference type="PANTHER" id="PTHR45624:SF24">
    <property type="entry name" value="MITOCHONDRIAL SUBSTRATE CARRIER FAMILY PROTEIN G"/>
    <property type="match status" value="1"/>
</dbReference>
<evidence type="ECO:0000256" key="10">
    <source>
        <dbReference type="RuleBase" id="RU000488"/>
    </source>
</evidence>
<dbReference type="SUPFAM" id="SSF103506">
    <property type="entry name" value="Mitochondrial carrier"/>
    <property type="match status" value="1"/>
</dbReference>
<evidence type="ECO:0000313" key="13">
    <source>
        <dbReference type="Proteomes" id="UP000708148"/>
    </source>
</evidence>
<comment type="subcellular location">
    <subcellularLocation>
        <location evidence="1">Mitochondrion membrane</location>
        <topology evidence="1">Multi-pass membrane protein</topology>
    </subcellularLocation>
</comment>
<dbReference type="Pfam" id="PF00153">
    <property type="entry name" value="Mito_carr"/>
    <property type="match status" value="1"/>
</dbReference>
<evidence type="ECO:0000313" key="12">
    <source>
        <dbReference type="EMBL" id="CAD7702567.1"/>
    </source>
</evidence>
<evidence type="ECO:0000256" key="9">
    <source>
        <dbReference type="PROSITE-ProRule" id="PRU00282"/>
    </source>
</evidence>
<dbReference type="PROSITE" id="PS50920">
    <property type="entry name" value="SOLCAR"/>
    <property type="match status" value="1"/>
</dbReference>
<evidence type="ECO:0000256" key="4">
    <source>
        <dbReference type="ARBA" id="ARBA00022692"/>
    </source>
</evidence>
<evidence type="ECO:0000256" key="6">
    <source>
        <dbReference type="ARBA" id="ARBA00022989"/>
    </source>
</evidence>
<proteinExistence type="inferred from homology"/>
<feature type="repeat" description="Solcar" evidence="9">
    <location>
        <begin position="38"/>
        <end position="127"/>
    </location>
</feature>
<keyword evidence="3 10" id="KW-0813">Transport</keyword>
<dbReference type="InterPro" id="IPR023395">
    <property type="entry name" value="MCP_dom_sf"/>
</dbReference>
<dbReference type="OrthoDB" id="14252at2759"/>
<evidence type="ECO:0000256" key="3">
    <source>
        <dbReference type="ARBA" id="ARBA00022448"/>
    </source>
</evidence>
<feature type="non-terminal residue" evidence="12">
    <location>
        <position position="1"/>
    </location>
</feature>
<accession>A0A8S1J5V3</accession>
<dbReference type="InterPro" id="IPR018108">
    <property type="entry name" value="MCP_transmembrane"/>
</dbReference>
<keyword evidence="13" id="KW-1185">Reference proteome</keyword>
<keyword evidence="8 9" id="KW-0472">Membrane</keyword>
<comment type="caution">
    <text evidence="12">The sequence shown here is derived from an EMBL/GenBank/DDBJ whole genome shotgun (WGS) entry which is preliminary data.</text>
</comment>
<evidence type="ECO:0000256" key="5">
    <source>
        <dbReference type="ARBA" id="ARBA00022737"/>
    </source>
</evidence>
<reference evidence="12" key="1">
    <citation type="submission" date="2020-12" db="EMBL/GenBank/DDBJ databases">
        <authorList>
            <person name="Iha C."/>
        </authorList>
    </citation>
    <scope>NUCLEOTIDE SEQUENCE</scope>
</reference>
<evidence type="ECO:0000256" key="7">
    <source>
        <dbReference type="ARBA" id="ARBA00023128"/>
    </source>
</evidence>
<dbReference type="InterPro" id="IPR050567">
    <property type="entry name" value="Mitochondrial_Carrier"/>
</dbReference>
<keyword evidence="7" id="KW-0496">Mitochondrion</keyword>
<keyword evidence="6 11" id="KW-1133">Transmembrane helix</keyword>
<feature type="transmembrane region" description="Helical" evidence="11">
    <location>
        <begin position="41"/>
        <end position="61"/>
    </location>
</feature>
<dbReference type="PANTHER" id="PTHR45624">
    <property type="entry name" value="MITOCHONDRIAL BASIC AMINO ACIDS TRANSPORTER-RELATED"/>
    <property type="match status" value="1"/>
</dbReference>
<dbReference type="AlphaFoldDB" id="A0A8S1J5V3"/>
<dbReference type="Gene3D" id="1.50.40.10">
    <property type="entry name" value="Mitochondrial carrier domain"/>
    <property type="match status" value="1"/>
</dbReference>